<feature type="region of interest" description="Disordered" evidence="1">
    <location>
        <begin position="420"/>
        <end position="507"/>
    </location>
</feature>
<dbReference type="HOGENOM" id="CLU_500564_0_0_1"/>
<keyword evidence="3" id="KW-1185">Reference proteome</keyword>
<sequence length="544" mass="59176">MTPNLVKPTASKHDEEQLGLLTVAFELRLNLYDMLFRRSEPIKLVITPEGRFKALNVSSAQFPLQLLATCRKIYIEASPIVYQCNKYTMSWDIFPVPTLLQPGISDYLRSIEIDCISGDVWGYVQAVKSLTGNARGLQEVNFIFHGSGRFMAAAVEISNAIAACSPSFGVPVLQAVITPLARDDLGATTKYLPPLVEDIHKSLKKGRGKLQNIIEHGGPPDTQLITTTDAPKLRVIRLVGTVSRSLKSTFEMHRCSTGQCGFVMDREKVVQAAAVIGADLRRYYYTWKHIGGPAIEVDPNMLQWYPELPEKDKQTIKEFMLSLSMGIDHPTTNTDADGLATDGTDSEGGSKSSQLQQQRGTASGLTASNGGDDRLHGGMAHAAHLFSALAITNSVTDQPVSAFQPASTMGFAVHNAAAQTTAAADTQESTSNVNNNGNTQHTPEDYWEGVEAVDPDSTSEDEEPNNATQEAEALLRDGSPPNEDANDATQAEEASETRHNVPAGETLGAQLLQLPADPGPDRLQEWVTEMRDRVAKYVEKRADP</sequence>
<dbReference type="GeneID" id="19162479"/>
<dbReference type="AlphaFoldDB" id="W9YH02"/>
<reference evidence="2 3" key="1">
    <citation type="submission" date="2013-03" db="EMBL/GenBank/DDBJ databases">
        <title>The Genome Sequence of Capronia coronata CBS 617.96.</title>
        <authorList>
            <consortium name="The Broad Institute Genomics Platform"/>
            <person name="Cuomo C."/>
            <person name="de Hoog S."/>
            <person name="Gorbushina A."/>
            <person name="Walker B."/>
            <person name="Young S.K."/>
            <person name="Zeng Q."/>
            <person name="Gargeya S."/>
            <person name="Fitzgerald M."/>
            <person name="Haas B."/>
            <person name="Abouelleil A."/>
            <person name="Allen A.W."/>
            <person name="Alvarado L."/>
            <person name="Arachchi H.M."/>
            <person name="Berlin A.M."/>
            <person name="Chapman S.B."/>
            <person name="Gainer-Dewar J."/>
            <person name="Goldberg J."/>
            <person name="Griggs A."/>
            <person name="Gujja S."/>
            <person name="Hansen M."/>
            <person name="Howarth C."/>
            <person name="Imamovic A."/>
            <person name="Ireland A."/>
            <person name="Larimer J."/>
            <person name="McCowan C."/>
            <person name="Murphy C."/>
            <person name="Pearson M."/>
            <person name="Poon T.W."/>
            <person name="Priest M."/>
            <person name="Roberts A."/>
            <person name="Saif S."/>
            <person name="Shea T."/>
            <person name="Sisk P."/>
            <person name="Sykes S."/>
            <person name="Wortman J."/>
            <person name="Nusbaum C."/>
            <person name="Birren B."/>
        </authorList>
    </citation>
    <scope>NUCLEOTIDE SEQUENCE [LARGE SCALE GENOMIC DNA]</scope>
    <source>
        <strain evidence="2 3">CBS 617.96</strain>
    </source>
</reference>
<evidence type="ECO:0000256" key="1">
    <source>
        <dbReference type="SAM" id="MobiDB-lite"/>
    </source>
</evidence>
<evidence type="ECO:0000313" key="3">
    <source>
        <dbReference type="Proteomes" id="UP000019484"/>
    </source>
</evidence>
<feature type="compositionally biased region" description="Polar residues" evidence="1">
    <location>
        <begin position="347"/>
        <end position="369"/>
    </location>
</feature>
<feature type="region of interest" description="Disordered" evidence="1">
    <location>
        <begin position="330"/>
        <end position="376"/>
    </location>
</feature>
<feature type="compositionally biased region" description="Low complexity" evidence="1">
    <location>
        <begin position="331"/>
        <end position="343"/>
    </location>
</feature>
<comment type="caution">
    <text evidence="2">The sequence shown here is derived from an EMBL/GenBank/DDBJ whole genome shotgun (WGS) entry which is preliminary data.</text>
</comment>
<dbReference type="RefSeq" id="XP_007726680.1">
    <property type="nucleotide sequence ID" value="XM_007728490.1"/>
</dbReference>
<dbReference type="EMBL" id="AMWN01000007">
    <property type="protein sequence ID" value="EXJ81559.1"/>
    <property type="molecule type" value="Genomic_DNA"/>
</dbReference>
<feature type="compositionally biased region" description="Polar residues" evidence="1">
    <location>
        <begin position="428"/>
        <end position="441"/>
    </location>
</feature>
<dbReference type="Proteomes" id="UP000019484">
    <property type="component" value="Unassembled WGS sequence"/>
</dbReference>
<protein>
    <submittedName>
        <fullName evidence="2">Uncharacterized protein</fullName>
    </submittedName>
</protein>
<proteinExistence type="predicted"/>
<evidence type="ECO:0000313" key="2">
    <source>
        <dbReference type="EMBL" id="EXJ81559.1"/>
    </source>
</evidence>
<dbReference type="STRING" id="1182541.W9YH02"/>
<organism evidence="2 3">
    <name type="scientific">Capronia coronata CBS 617.96</name>
    <dbReference type="NCBI Taxonomy" id="1182541"/>
    <lineage>
        <taxon>Eukaryota</taxon>
        <taxon>Fungi</taxon>
        <taxon>Dikarya</taxon>
        <taxon>Ascomycota</taxon>
        <taxon>Pezizomycotina</taxon>
        <taxon>Eurotiomycetes</taxon>
        <taxon>Chaetothyriomycetidae</taxon>
        <taxon>Chaetothyriales</taxon>
        <taxon>Herpotrichiellaceae</taxon>
        <taxon>Capronia</taxon>
    </lineage>
</organism>
<accession>W9YH02</accession>
<gene>
    <name evidence="2" type="ORF">A1O1_07623</name>
</gene>
<feature type="compositionally biased region" description="Acidic residues" evidence="1">
    <location>
        <begin position="445"/>
        <end position="464"/>
    </location>
</feature>
<name>W9YH02_9EURO</name>
<dbReference type="OrthoDB" id="2951834at2759"/>